<dbReference type="AlphaFoldDB" id="A0A3P3YAC0"/>
<dbReference type="Proteomes" id="UP000290189">
    <property type="component" value="Unassembled WGS sequence"/>
</dbReference>
<evidence type="ECO:0000313" key="2">
    <source>
        <dbReference type="Proteomes" id="UP000290189"/>
    </source>
</evidence>
<reference evidence="1 2" key="1">
    <citation type="submission" date="2018-03" db="EMBL/GenBank/DDBJ databases">
        <authorList>
            <person name="Fogelqvist J."/>
        </authorList>
    </citation>
    <scope>NUCLEOTIDE SEQUENCE [LARGE SCALE GENOMIC DNA]</scope>
</reference>
<proteinExistence type="predicted"/>
<name>A0A3P3YAC0_PLABS</name>
<dbReference type="EMBL" id="OVEO01000007">
    <property type="protein sequence ID" value="SPQ97105.1"/>
    <property type="molecule type" value="Genomic_DNA"/>
</dbReference>
<protein>
    <submittedName>
        <fullName evidence="1">Uncharacterized protein</fullName>
    </submittedName>
</protein>
<keyword evidence="1" id="KW-0496">Mitochondrion</keyword>
<geneLocation type="mitochondrion" evidence="1"/>
<organism evidence="1 2">
    <name type="scientific">Plasmodiophora brassicae</name>
    <name type="common">Clubroot disease agent</name>
    <dbReference type="NCBI Taxonomy" id="37360"/>
    <lineage>
        <taxon>Eukaryota</taxon>
        <taxon>Sar</taxon>
        <taxon>Rhizaria</taxon>
        <taxon>Endomyxa</taxon>
        <taxon>Phytomyxea</taxon>
        <taxon>Plasmodiophorida</taxon>
        <taxon>Plasmodiophoridae</taxon>
        <taxon>Plasmodiophora</taxon>
    </lineage>
</organism>
<sequence length="128" mass="14406">MHPTTFQSIRSGKWNDDENRRLQLTVYTQTSRAIGQAPRDTMFTASEPLSGEVMNLWRPLGARDARCGPSRDTTLPAYSPSTYGIWPRITPKTKCIAFTWSSSSIDVDVLFGTFKVRHALPGRFRPAT</sequence>
<evidence type="ECO:0000313" key="1">
    <source>
        <dbReference type="EMBL" id="SPQ97105.1"/>
    </source>
</evidence>
<accession>A0A3P3YAC0</accession>
<gene>
    <name evidence="1" type="ORF">PLBR_LOCUS4320</name>
</gene>